<dbReference type="InterPro" id="IPR052022">
    <property type="entry name" value="26kDa_periplasmic_antigen"/>
</dbReference>
<dbReference type="InterPro" id="IPR007497">
    <property type="entry name" value="SIMPL/DUF541"/>
</dbReference>
<organism evidence="1 2">
    <name type="scientific">Psychrobacillus faecigallinarum</name>
    <dbReference type="NCBI Taxonomy" id="2762235"/>
    <lineage>
        <taxon>Bacteria</taxon>
        <taxon>Bacillati</taxon>
        <taxon>Bacillota</taxon>
        <taxon>Bacilli</taxon>
        <taxon>Bacillales</taxon>
        <taxon>Bacillaceae</taxon>
        <taxon>Psychrobacillus</taxon>
    </lineage>
</organism>
<dbReference type="RefSeq" id="WP_151111584.1">
    <property type="nucleotide sequence ID" value="NZ_JACSQO010000003.1"/>
</dbReference>
<dbReference type="Gene3D" id="3.30.110.170">
    <property type="entry name" value="Protein of unknown function (DUF541), domain 1"/>
    <property type="match status" value="1"/>
</dbReference>
<comment type="caution">
    <text evidence="1">The sequence shown here is derived from an EMBL/GenBank/DDBJ whole genome shotgun (WGS) entry which is preliminary data.</text>
</comment>
<proteinExistence type="predicted"/>
<evidence type="ECO:0000313" key="2">
    <source>
        <dbReference type="Proteomes" id="UP000640786"/>
    </source>
</evidence>
<gene>
    <name evidence="1" type="ORF">H9650_09045</name>
</gene>
<sequence length="215" mass="23770">MYTNALQPCPLIRTISVNGEGTVKVPPNHAYLQVEVSTEGNEVEEAQQRNAAIMNQVIQSILELEIPRENIQTAVYNIFPRYDFVDGKQVFRGYEVTNAISVKIPDVGLVGKVIDTAVSNGANRISSIEFRLDNEETYYQMALSKALLYAQSKAKTIAETMRLSVAPQVIEIVENNEGSPIVPYRMMSLDSAVGATPIEQGVITIKANVTVKFQF</sequence>
<dbReference type="PANTHER" id="PTHR34387">
    <property type="entry name" value="SLR1258 PROTEIN"/>
    <property type="match status" value="1"/>
</dbReference>
<dbReference type="Proteomes" id="UP000640786">
    <property type="component" value="Unassembled WGS sequence"/>
</dbReference>
<reference evidence="1 2" key="1">
    <citation type="submission" date="2020-08" db="EMBL/GenBank/DDBJ databases">
        <title>A Genomic Blueprint of the Chicken Gut Microbiome.</title>
        <authorList>
            <person name="Gilroy R."/>
            <person name="Ravi A."/>
            <person name="Getino M."/>
            <person name="Pursley I."/>
            <person name="Horton D.L."/>
            <person name="Alikhan N.-F."/>
            <person name="Baker D."/>
            <person name="Gharbi K."/>
            <person name="Hall N."/>
            <person name="Watson M."/>
            <person name="Adriaenssens E.M."/>
            <person name="Foster-Nyarko E."/>
            <person name="Jarju S."/>
            <person name="Secka A."/>
            <person name="Antonio M."/>
            <person name="Oren A."/>
            <person name="Chaudhuri R."/>
            <person name="La Ragione R.M."/>
            <person name="Hildebrand F."/>
            <person name="Pallen M.J."/>
        </authorList>
    </citation>
    <scope>NUCLEOTIDE SEQUENCE [LARGE SCALE GENOMIC DNA]</scope>
    <source>
        <strain evidence="1 2">Sa2BUA9</strain>
    </source>
</reference>
<keyword evidence="2" id="KW-1185">Reference proteome</keyword>
<name>A0ABR8R968_9BACI</name>
<accession>A0ABR8R968</accession>
<dbReference type="EMBL" id="JACSQO010000003">
    <property type="protein sequence ID" value="MBD7944264.1"/>
    <property type="molecule type" value="Genomic_DNA"/>
</dbReference>
<dbReference type="Gene3D" id="3.30.70.2970">
    <property type="entry name" value="Protein of unknown function (DUF541), domain 2"/>
    <property type="match status" value="1"/>
</dbReference>
<evidence type="ECO:0000313" key="1">
    <source>
        <dbReference type="EMBL" id="MBD7944264.1"/>
    </source>
</evidence>
<dbReference type="Pfam" id="PF04402">
    <property type="entry name" value="SIMPL"/>
    <property type="match status" value="1"/>
</dbReference>
<protein>
    <submittedName>
        <fullName evidence="1">SIMPL domain-containing protein</fullName>
    </submittedName>
</protein>
<dbReference type="PANTHER" id="PTHR34387:SF1">
    <property type="entry name" value="PERIPLASMIC IMMUNOGENIC PROTEIN"/>
    <property type="match status" value="1"/>
</dbReference>